<dbReference type="HOGENOM" id="CLU_2885227_0_0_1"/>
<dbReference type="AlphaFoldDB" id="A0A086TBG8"/>
<reference evidence="3" key="1">
    <citation type="journal article" date="2014" name="Genome Announc.">
        <title>Genome sequence and annotation of Acremonium chrysogenum, producer of the beta-lactam antibiotic cephalosporin C.</title>
        <authorList>
            <person name="Terfehr D."/>
            <person name="Dahlmann T.A."/>
            <person name="Specht T."/>
            <person name="Zadra I."/>
            <person name="Kuernsteiner H."/>
            <person name="Kueck U."/>
        </authorList>
    </citation>
    <scope>NUCLEOTIDE SEQUENCE [LARGE SCALE GENOMIC DNA]</scope>
    <source>
        <strain evidence="3">ATCC 11550 / CBS 779.69 / DSM 880 / IAM 14645 / JCM 23072 / IMI 49137</strain>
    </source>
</reference>
<organism evidence="2 3">
    <name type="scientific">Hapsidospora chrysogenum (strain ATCC 11550 / CBS 779.69 / DSM 880 / IAM 14645 / JCM 23072 / IMI 49137)</name>
    <name type="common">Acremonium chrysogenum</name>
    <dbReference type="NCBI Taxonomy" id="857340"/>
    <lineage>
        <taxon>Eukaryota</taxon>
        <taxon>Fungi</taxon>
        <taxon>Dikarya</taxon>
        <taxon>Ascomycota</taxon>
        <taxon>Pezizomycotina</taxon>
        <taxon>Sordariomycetes</taxon>
        <taxon>Hypocreomycetidae</taxon>
        <taxon>Hypocreales</taxon>
        <taxon>Bionectriaceae</taxon>
        <taxon>Hapsidospora</taxon>
    </lineage>
</organism>
<name>A0A086TBG8_HAPC1</name>
<feature type="compositionally biased region" description="Basic and acidic residues" evidence="1">
    <location>
        <begin position="31"/>
        <end position="57"/>
    </location>
</feature>
<keyword evidence="3" id="KW-1185">Reference proteome</keyword>
<protein>
    <submittedName>
        <fullName evidence="2">Uncharacterized protein</fullName>
    </submittedName>
</protein>
<feature type="region of interest" description="Disordered" evidence="1">
    <location>
        <begin position="31"/>
        <end position="63"/>
    </location>
</feature>
<comment type="caution">
    <text evidence="2">The sequence shown here is derived from an EMBL/GenBank/DDBJ whole genome shotgun (WGS) entry which is preliminary data.</text>
</comment>
<gene>
    <name evidence="2" type="ORF">ACRE_024690</name>
</gene>
<dbReference type="Proteomes" id="UP000029964">
    <property type="component" value="Unassembled WGS sequence"/>
</dbReference>
<accession>A0A086TBG8</accession>
<evidence type="ECO:0000313" key="3">
    <source>
        <dbReference type="Proteomes" id="UP000029964"/>
    </source>
</evidence>
<evidence type="ECO:0000313" key="2">
    <source>
        <dbReference type="EMBL" id="KFH46700.1"/>
    </source>
</evidence>
<dbReference type="EMBL" id="JPKY01000016">
    <property type="protein sequence ID" value="KFH46700.1"/>
    <property type="molecule type" value="Genomic_DNA"/>
</dbReference>
<evidence type="ECO:0000256" key="1">
    <source>
        <dbReference type="SAM" id="MobiDB-lite"/>
    </source>
</evidence>
<proteinExistence type="predicted"/>
<sequence length="63" mass="6888">MNLKVASPELKGENFAEHNDVMRMREIKSKGLRLKEAGHPGRNDWNGRIREGGRAGKGESGGG</sequence>